<dbReference type="PANTHER" id="PTHR43806:SF11">
    <property type="entry name" value="CEREVISIN-RELATED"/>
    <property type="match status" value="1"/>
</dbReference>
<organism evidence="8 9">
    <name type="scientific">Nocardia jinanensis</name>
    <dbReference type="NCBI Taxonomy" id="382504"/>
    <lineage>
        <taxon>Bacteria</taxon>
        <taxon>Bacillati</taxon>
        <taxon>Actinomycetota</taxon>
        <taxon>Actinomycetes</taxon>
        <taxon>Mycobacteriales</taxon>
        <taxon>Nocardiaceae</taxon>
        <taxon>Nocardia</taxon>
    </lineage>
</organism>
<evidence type="ECO:0000256" key="5">
    <source>
        <dbReference type="PROSITE-ProRule" id="PRU01240"/>
    </source>
</evidence>
<feature type="active site" description="Charge relay system" evidence="5">
    <location>
        <position position="289"/>
    </location>
</feature>
<keyword evidence="2 5" id="KW-0645">Protease</keyword>
<dbReference type="PRINTS" id="PR00723">
    <property type="entry name" value="SUBTILISIN"/>
</dbReference>
<keyword evidence="3 5" id="KW-0378">Hydrolase</keyword>
<dbReference type="GO" id="GO:0004252">
    <property type="term" value="F:serine-type endopeptidase activity"/>
    <property type="evidence" value="ECO:0007669"/>
    <property type="project" value="UniProtKB-UniRule"/>
</dbReference>
<evidence type="ECO:0000259" key="7">
    <source>
        <dbReference type="Pfam" id="PF00082"/>
    </source>
</evidence>
<evidence type="ECO:0000313" key="9">
    <source>
        <dbReference type="Proteomes" id="UP000638263"/>
    </source>
</evidence>
<name>A0A917VMS5_9NOCA</name>
<reference evidence="8" key="1">
    <citation type="journal article" date="2014" name="Int. J. Syst. Evol. Microbiol.">
        <title>Complete genome sequence of Corynebacterium casei LMG S-19264T (=DSM 44701T), isolated from a smear-ripened cheese.</title>
        <authorList>
            <consortium name="US DOE Joint Genome Institute (JGI-PGF)"/>
            <person name="Walter F."/>
            <person name="Albersmeier A."/>
            <person name="Kalinowski J."/>
            <person name="Ruckert C."/>
        </authorList>
    </citation>
    <scope>NUCLEOTIDE SEQUENCE</scope>
    <source>
        <strain evidence="8">CGMCC 4.3508</strain>
    </source>
</reference>
<evidence type="ECO:0000256" key="1">
    <source>
        <dbReference type="ARBA" id="ARBA00011073"/>
    </source>
</evidence>
<dbReference type="InterPro" id="IPR036852">
    <property type="entry name" value="Peptidase_S8/S53_dom_sf"/>
</dbReference>
<dbReference type="SUPFAM" id="SSF52743">
    <property type="entry name" value="Subtilisin-like"/>
    <property type="match status" value="1"/>
</dbReference>
<gene>
    <name evidence="8" type="ORF">GCM10011588_09310</name>
</gene>
<reference evidence="8" key="2">
    <citation type="submission" date="2020-09" db="EMBL/GenBank/DDBJ databases">
        <authorList>
            <person name="Sun Q."/>
            <person name="Zhou Y."/>
        </authorList>
    </citation>
    <scope>NUCLEOTIDE SEQUENCE</scope>
    <source>
        <strain evidence="8">CGMCC 4.3508</strain>
    </source>
</reference>
<comment type="caution">
    <text evidence="8">The sequence shown here is derived from an EMBL/GenBank/DDBJ whole genome shotgun (WGS) entry which is preliminary data.</text>
</comment>
<feature type="domain" description="Peptidase S8/S53" evidence="7">
    <location>
        <begin position="244"/>
        <end position="520"/>
    </location>
</feature>
<dbReference type="Gene3D" id="3.40.50.200">
    <property type="entry name" value="Peptidase S8/S53 domain"/>
    <property type="match status" value="1"/>
</dbReference>
<dbReference type="AlphaFoldDB" id="A0A917VMS5"/>
<feature type="active site" description="Charge relay system" evidence="5">
    <location>
        <position position="251"/>
    </location>
</feature>
<comment type="similarity">
    <text evidence="1 5 6">Belongs to the peptidase S8 family.</text>
</comment>
<dbReference type="InterPro" id="IPR023827">
    <property type="entry name" value="Peptidase_S8_Asp-AS"/>
</dbReference>
<proteinExistence type="inferred from homology"/>
<dbReference type="PROSITE" id="PS00136">
    <property type="entry name" value="SUBTILASE_ASP"/>
    <property type="match status" value="1"/>
</dbReference>
<evidence type="ECO:0000256" key="4">
    <source>
        <dbReference type="ARBA" id="ARBA00022825"/>
    </source>
</evidence>
<dbReference type="InterPro" id="IPR022398">
    <property type="entry name" value="Peptidase_S8_His-AS"/>
</dbReference>
<dbReference type="InterPro" id="IPR023828">
    <property type="entry name" value="Peptidase_S8_Ser-AS"/>
</dbReference>
<dbReference type="EMBL" id="BMMH01000001">
    <property type="protein sequence ID" value="GGK96986.1"/>
    <property type="molecule type" value="Genomic_DNA"/>
</dbReference>
<dbReference type="PROSITE" id="PS51892">
    <property type="entry name" value="SUBTILASE"/>
    <property type="match status" value="1"/>
</dbReference>
<feature type="active site" description="Charge relay system" evidence="5">
    <location>
        <position position="459"/>
    </location>
</feature>
<accession>A0A917VMS5</accession>
<dbReference type="PANTHER" id="PTHR43806">
    <property type="entry name" value="PEPTIDASE S8"/>
    <property type="match status" value="1"/>
</dbReference>
<evidence type="ECO:0000256" key="6">
    <source>
        <dbReference type="RuleBase" id="RU003355"/>
    </source>
</evidence>
<keyword evidence="4 5" id="KW-0720">Serine protease</keyword>
<dbReference type="Pfam" id="PF00082">
    <property type="entry name" value="Peptidase_S8"/>
    <property type="match status" value="1"/>
</dbReference>
<evidence type="ECO:0000256" key="2">
    <source>
        <dbReference type="ARBA" id="ARBA00022670"/>
    </source>
</evidence>
<dbReference type="InterPro" id="IPR000209">
    <property type="entry name" value="Peptidase_S8/S53_dom"/>
</dbReference>
<dbReference type="Proteomes" id="UP000638263">
    <property type="component" value="Unassembled WGS sequence"/>
</dbReference>
<evidence type="ECO:0000313" key="8">
    <source>
        <dbReference type="EMBL" id="GGK96986.1"/>
    </source>
</evidence>
<dbReference type="GO" id="GO:0006508">
    <property type="term" value="P:proteolysis"/>
    <property type="evidence" value="ECO:0007669"/>
    <property type="project" value="UniProtKB-KW"/>
</dbReference>
<dbReference type="PROSITE" id="PS00138">
    <property type="entry name" value="SUBTILASE_SER"/>
    <property type="match status" value="1"/>
</dbReference>
<dbReference type="InterPro" id="IPR015500">
    <property type="entry name" value="Peptidase_S8_subtilisin-rel"/>
</dbReference>
<protein>
    <recommendedName>
        <fullName evidence="7">Peptidase S8/S53 domain-containing protein</fullName>
    </recommendedName>
</protein>
<evidence type="ECO:0000256" key="3">
    <source>
        <dbReference type="ARBA" id="ARBA00022801"/>
    </source>
</evidence>
<keyword evidence="9" id="KW-1185">Reference proteome</keyword>
<dbReference type="InterPro" id="IPR050131">
    <property type="entry name" value="Peptidase_S8_subtilisin-like"/>
</dbReference>
<dbReference type="PROSITE" id="PS00137">
    <property type="entry name" value="SUBTILASE_HIS"/>
    <property type="match status" value="1"/>
</dbReference>
<sequence>MDSGSENSYGVEDTGSEYCFPSELVRDSKTTVTLDPTRLLLGLKDPIDIDAFAPRLRGLELTLEGDPRDRESSIAPRVNHTTRRYWVRSLSGDAARSDILRAAEDQFGDNVDWIAPVYVYPGESGLSGRYCPLPDVLLIKEPVEHPSLREDTERSRYMICYRYYRVVDPTTSAYELRTRLLDNGDHTVDGVQFDSMPMLSPYSYEPLDTFYKADPPYLGQWNMVKVDAGGPGVTAWDWTRGDPGVKIAVIDSGCDLTHPDLAYVAGKTWGISPGIGEEDPATSFAPRGHGTMVAGVAAATTDSLKGISGMAGLCKIMPIGLTTLSDSEITNAIIFASYSGARVINMSFRVLPSLLVDAQIQGSHNYYDVVLCASAGNGDKPGDLDNSTGKPATDFPASNKYVIAVGATDQNDHRTSWSNFESEISVMAPGTAIPTTTVRGTGNMGEVGNDYTSDFRGTSAAAPHVAGLAALIISRNTSLTNVKVREIIESTADKVGNAYDVKTYNELRPNGKWSRMMGYGRINAYDAVIRATTPWWPLRSAGSVLAPESAVSDESIPPLLAERLERAVQAHETALADGVASSTLEELHRTLVVLGRNDRVRLLVREVMGSTAFQELLRRDRETALTTFGVDLPKNVSVRLLDVDGEQPTAIVRFSVAAGRLIADVDWHPRHGVSTRVRREN</sequence>